<dbReference type="SUPFAM" id="SSF52833">
    <property type="entry name" value="Thioredoxin-like"/>
    <property type="match status" value="1"/>
</dbReference>
<dbReference type="CDD" id="cd02966">
    <property type="entry name" value="TlpA_like_family"/>
    <property type="match status" value="1"/>
</dbReference>
<evidence type="ECO:0000259" key="1">
    <source>
        <dbReference type="PROSITE" id="PS51352"/>
    </source>
</evidence>
<evidence type="ECO:0000313" key="3">
    <source>
        <dbReference type="Proteomes" id="UP001333710"/>
    </source>
</evidence>
<dbReference type="Pfam" id="PF08534">
    <property type="entry name" value="Redoxin"/>
    <property type="match status" value="1"/>
</dbReference>
<dbReference type="GO" id="GO:0016491">
    <property type="term" value="F:oxidoreductase activity"/>
    <property type="evidence" value="ECO:0007669"/>
    <property type="project" value="InterPro"/>
</dbReference>
<accession>A0AA48HLH0</accession>
<gene>
    <name evidence="2" type="ORF">MACH26_24920</name>
</gene>
<evidence type="ECO:0000313" key="2">
    <source>
        <dbReference type="EMBL" id="BDX06971.1"/>
    </source>
</evidence>
<protein>
    <submittedName>
        <fullName evidence="2">Thiol:disulfide interchange protein</fullName>
    </submittedName>
</protein>
<reference evidence="2" key="1">
    <citation type="submission" date="2023-01" db="EMBL/GenBank/DDBJ databases">
        <title>Complete genome sequence of Planctobacterium marinum strain Dej080120_11.</title>
        <authorList>
            <person name="Ueki S."/>
            <person name="Maruyama F."/>
        </authorList>
    </citation>
    <scope>NUCLEOTIDE SEQUENCE</scope>
    <source>
        <strain evidence="2">Dej080120_11</strain>
    </source>
</reference>
<dbReference type="InterPro" id="IPR013766">
    <property type="entry name" value="Thioredoxin_domain"/>
</dbReference>
<dbReference type="InterPro" id="IPR036249">
    <property type="entry name" value="Thioredoxin-like_sf"/>
</dbReference>
<dbReference type="RefSeq" id="WP_338292963.1">
    <property type="nucleotide sequence ID" value="NZ_AP027272.1"/>
</dbReference>
<dbReference type="KEGG" id="pmaw:MACH26_24920"/>
<proteinExistence type="predicted"/>
<dbReference type="PROSITE" id="PS51352">
    <property type="entry name" value="THIOREDOXIN_2"/>
    <property type="match status" value="1"/>
</dbReference>
<dbReference type="Proteomes" id="UP001333710">
    <property type="component" value="Chromosome"/>
</dbReference>
<dbReference type="PANTHER" id="PTHR42852">
    <property type="entry name" value="THIOL:DISULFIDE INTERCHANGE PROTEIN DSBE"/>
    <property type="match status" value="1"/>
</dbReference>
<dbReference type="EMBL" id="AP027272">
    <property type="protein sequence ID" value="BDX06971.1"/>
    <property type="molecule type" value="Genomic_DNA"/>
</dbReference>
<feature type="domain" description="Thioredoxin" evidence="1">
    <location>
        <begin position="45"/>
        <end position="186"/>
    </location>
</feature>
<dbReference type="InterPro" id="IPR013740">
    <property type="entry name" value="Redoxin"/>
</dbReference>
<dbReference type="InterPro" id="IPR050553">
    <property type="entry name" value="Thioredoxin_ResA/DsbE_sf"/>
</dbReference>
<dbReference type="Gene3D" id="3.40.30.10">
    <property type="entry name" value="Glutaredoxin"/>
    <property type="match status" value="1"/>
</dbReference>
<organism evidence="2 3">
    <name type="scientific">Planctobacterium marinum</name>
    <dbReference type="NCBI Taxonomy" id="1631968"/>
    <lineage>
        <taxon>Bacteria</taxon>
        <taxon>Pseudomonadati</taxon>
        <taxon>Pseudomonadota</taxon>
        <taxon>Gammaproteobacteria</taxon>
        <taxon>Alteromonadales</taxon>
        <taxon>Alteromonadaceae</taxon>
        <taxon>Planctobacterium</taxon>
    </lineage>
</organism>
<dbReference type="AlphaFoldDB" id="A0AA48HLH0"/>
<dbReference type="PANTHER" id="PTHR42852:SF18">
    <property type="entry name" value="CHROMOSOME UNDETERMINED SCAFFOLD_47, WHOLE GENOME SHOTGUN SEQUENCE"/>
    <property type="match status" value="1"/>
</dbReference>
<name>A0AA48HLH0_9ALTE</name>
<keyword evidence="3" id="KW-1185">Reference proteome</keyword>
<sequence>MITNNALSVLPQELHTSKSSLSSFTRLFLSVMLFCALYFGLSTSASANTPLPDIELRDFHSGETLSKADLQGKVVYLDFWASWCKPCKKSFPFMNELNAKYSNQEFKIVAVNLDEFAEDAQQFLSEIPAEFKIYSDPDKQLAEALQLPGLPVAFVIDKQGNIRGRHIGFNERKKNKKIQQIEHLIGL</sequence>